<dbReference type="Gene3D" id="1.20.930.10">
    <property type="entry name" value="Conserved domain common to transcription factors TFIIS, elongin A, CRSP70"/>
    <property type="match status" value="1"/>
</dbReference>
<dbReference type="Proteomes" id="UP000748756">
    <property type="component" value="Unassembled WGS sequence"/>
</dbReference>
<dbReference type="InterPro" id="IPR017923">
    <property type="entry name" value="TFIIS_N"/>
</dbReference>
<feature type="compositionally biased region" description="Low complexity" evidence="2">
    <location>
        <begin position="86"/>
        <end position="99"/>
    </location>
</feature>
<sequence length="998" mass="103586">MSVQAPSPPSSSTSASSSPSSKITTMQMTEAMVAAPTVADIVVPQGPVVAGPGVAAPSATSPVMPSKKRQFMTTVTVPVKRTLRSATTTTSPTPTAITADDNGNNLFSSMQSPGPVSSPVLPESSVAASPPAAVRNWFSRRRTKAKLEEASHADQIMTEDDDIDDADQDSAMDEVSLAPMPPQKREPMMQLTAVVIPVISALSRSTPTATSTVPSIITPVPIPTPAPTSSESVATVQESTVVPASKQSSTNGPPALPEKLTSTEIMKKMARILRGNAIMAPSDVESVIALMGSAEDKVSRKYIINALMHTNAGPVVTEFVSSRGPQIMRGWLMAAKATPNDQENKEIMLRTIAVWAKLPFNYDLLKEFELGKVIKSVSKDKNMDDDVVAKALQLEKHWRRQVMEEMSGATAGDGGANSKSSSLSSGPKSEGLSNKRSFQGNGPDGDRARVKRDRDDSTFSQSSEMKLPKFNKGKPATAPATAPATETKKTHIVANAGFFKELMAPASTSSKPPSSTTKALTSSLSVTTDGSSKLPAKPHAVDSTASPLKPASSPPTTPTTPTTPITPTTPTTAVFTSGQRLSPVAAEPGPVLEPVPESTSAPVAAPVVAPTSAALQAIAAAVASLTGSSPIPIEAEIPAVETPAEPVKLSKPKKVVRFKAADELEMIRYFVPYSDAEEKETLLSGELWRPPPMLVLSSAERGSASVEKTVQEKREAETLSVNYIREAYIPISPAEPDPDPMDTTTAAASSAVAAMVSAVPVALPPVEATTDHSAILMNSLAFLTQMASSSSGSTSAAATPAISQPVADQSQVESFGTYGTVGVATYGTGSTTGYGAGVAGTGYGADASGYGTGGSGYGSGAAGYGTGAASYGTVVVGSYGTYGTVPSYGAGVGIAQTQQPQQQQTYQYSGYQQSQQASQAAYNPSVMSQAYDYQQHYQQAITTATAATPAPVATAAGGATSNMDPLALIEMLKQVTGHQQQQQQQGQYGFPQNWPNSS</sequence>
<keyword evidence="5" id="KW-1185">Reference proteome</keyword>
<feature type="region of interest" description="Disordered" evidence="2">
    <location>
        <begin position="1"/>
        <end position="24"/>
    </location>
</feature>
<feature type="compositionally biased region" description="Low complexity" evidence="2">
    <location>
        <begin position="559"/>
        <end position="572"/>
    </location>
</feature>
<accession>A0A9P5S2I1</accession>
<feature type="region of interest" description="Disordered" evidence="2">
    <location>
        <begin position="505"/>
        <end position="577"/>
    </location>
</feature>
<proteinExistence type="predicted"/>
<dbReference type="InterPro" id="IPR035441">
    <property type="entry name" value="TFIIS/LEDGF_dom_sf"/>
</dbReference>
<comment type="subcellular location">
    <subcellularLocation>
        <location evidence="1">Nucleus</location>
    </subcellularLocation>
</comment>
<feature type="compositionally biased region" description="Basic and acidic residues" evidence="2">
    <location>
        <begin position="444"/>
        <end position="457"/>
    </location>
</feature>
<feature type="region of interest" description="Disordered" evidence="2">
    <location>
        <begin position="975"/>
        <end position="998"/>
    </location>
</feature>
<comment type="caution">
    <text evidence="4">The sequence shown here is derived from an EMBL/GenBank/DDBJ whole genome shotgun (WGS) entry which is preliminary data.</text>
</comment>
<reference evidence="4" key="1">
    <citation type="journal article" date="2020" name="Fungal Divers.">
        <title>Resolving the Mortierellaceae phylogeny through synthesis of multi-gene phylogenetics and phylogenomics.</title>
        <authorList>
            <person name="Vandepol N."/>
            <person name="Liber J."/>
            <person name="Desiro A."/>
            <person name="Na H."/>
            <person name="Kennedy M."/>
            <person name="Barry K."/>
            <person name="Grigoriev I.V."/>
            <person name="Miller A.N."/>
            <person name="O'Donnell K."/>
            <person name="Stajich J.E."/>
            <person name="Bonito G."/>
        </authorList>
    </citation>
    <scope>NUCLEOTIDE SEQUENCE</scope>
    <source>
        <strain evidence="4">NRRL 6426</strain>
    </source>
</reference>
<gene>
    <name evidence="4" type="ORF">BG015_003343</name>
</gene>
<dbReference type="OrthoDB" id="6159439at2759"/>
<evidence type="ECO:0000259" key="3">
    <source>
        <dbReference type="PROSITE" id="PS51319"/>
    </source>
</evidence>
<feature type="compositionally biased region" description="Low complexity" evidence="2">
    <location>
        <begin position="418"/>
        <end position="432"/>
    </location>
</feature>
<evidence type="ECO:0000256" key="1">
    <source>
        <dbReference type="PROSITE-ProRule" id="PRU00649"/>
    </source>
</evidence>
<protein>
    <recommendedName>
        <fullName evidence="3">TFIIS N-terminal domain-containing protein</fullName>
    </recommendedName>
</protein>
<dbReference type="AlphaFoldDB" id="A0A9P5S2I1"/>
<feature type="compositionally biased region" description="Polar residues" evidence="2">
    <location>
        <begin position="101"/>
        <end position="111"/>
    </location>
</feature>
<feature type="domain" description="TFIIS N-terminal" evidence="3">
    <location>
        <begin position="326"/>
        <end position="405"/>
    </location>
</feature>
<keyword evidence="1" id="KW-0539">Nucleus</keyword>
<dbReference type="Pfam" id="PF08711">
    <property type="entry name" value="Med26"/>
    <property type="match status" value="1"/>
</dbReference>
<dbReference type="EMBL" id="JAAAUQ010000173">
    <property type="protein sequence ID" value="KAF9153463.1"/>
    <property type="molecule type" value="Genomic_DNA"/>
</dbReference>
<feature type="region of interest" description="Disordered" evidence="2">
    <location>
        <begin position="407"/>
        <end position="489"/>
    </location>
</feature>
<dbReference type="SUPFAM" id="SSF47676">
    <property type="entry name" value="Conserved domain common to transcription factors TFIIS, elongin A, CRSP70"/>
    <property type="match status" value="1"/>
</dbReference>
<name>A0A9P5S2I1_9FUNG</name>
<feature type="compositionally biased region" description="Polar residues" evidence="2">
    <location>
        <begin position="231"/>
        <end position="252"/>
    </location>
</feature>
<evidence type="ECO:0000256" key="2">
    <source>
        <dbReference type="SAM" id="MobiDB-lite"/>
    </source>
</evidence>
<feature type="compositionally biased region" description="Low complexity" evidence="2">
    <location>
        <begin position="506"/>
        <end position="528"/>
    </location>
</feature>
<organism evidence="4 5">
    <name type="scientific">Linnemannia schmuckeri</name>
    <dbReference type="NCBI Taxonomy" id="64567"/>
    <lineage>
        <taxon>Eukaryota</taxon>
        <taxon>Fungi</taxon>
        <taxon>Fungi incertae sedis</taxon>
        <taxon>Mucoromycota</taxon>
        <taxon>Mortierellomycotina</taxon>
        <taxon>Mortierellomycetes</taxon>
        <taxon>Mortierellales</taxon>
        <taxon>Mortierellaceae</taxon>
        <taxon>Linnemannia</taxon>
    </lineage>
</organism>
<feature type="region of interest" description="Disordered" evidence="2">
    <location>
        <begin position="224"/>
        <end position="258"/>
    </location>
</feature>
<feature type="compositionally biased region" description="Low complexity" evidence="2">
    <location>
        <begin position="10"/>
        <end position="21"/>
    </location>
</feature>
<feature type="compositionally biased region" description="Low complexity" evidence="2">
    <location>
        <begin position="112"/>
        <end position="127"/>
    </location>
</feature>
<feature type="compositionally biased region" description="Low complexity" evidence="2">
    <location>
        <begin position="474"/>
        <end position="485"/>
    </location>
</feature>
<feature type="region of interest" description="Disordered" evidence="2">
    <location>
        <begin position="86"/>
        <end position="127"/>
    </location>
</feature>
<evidence type="ECO:0000313" key="5">
    <source>
        <dbReference type="Proteomes" id="UP000748756"/>
    </source>
</evidence>
<dbReference type="GO" id="GO:0005634">
    <property type="term" value="C:nucleus"/>
    <property type="evidence" value="ECO:0007669"/>
    <property type="project" value="UniProtKB-SubCell"/>
</dbReference>
<dbReference type="PROSITE" id="PS51319">
    <property type="entry name" value="TFIIS_N"/>
    <property type="match status" value="1"/>
</dbReference>
<evidence type="ECO:0000313" key="4">
    <source>
        <dbReference type="EMBL" id="KAF9153463.1"/>
    </source>
</evidence>